<feature type="region of interest" description="Disordered" evidence="18">
    <location>
        <begin position="95"/>
        <end position="114"/>
    </location>
</feature>
<dbReference type="PROSITE" id="PS00801">
    <property type="entry name" value="TRANSKETOLASE_1"/>
    <property type="match status" value="1"/>
</dbReference>
<sequence>MSQRRKLANAVRALSMDAIQKAQSGHPGAPLGMADIAEVLWNDFLRHNPANPQWADRDRFVLSNGHGSILLYALLHLSGYDLTIEDIKNFRQLGSKTPGHPERGITPGVETTTGPLGQGLGNAVGMAVAERVLAAHFNRDDFDIVNHFTYVFLGDGCLMEGISHEVCSLAGTLGLGKLTAFYDDNQISIDGNVGGWFADDTPARFEAYGWHVVRNVDGHDGEAVRRAILEAKAENDRPSLICCKTVIGFGAPNVCGTEHCHGSPLGDAEIAATRKNLDWPHAPFEIPEQIKTGWDARERGMELEKAWSAKFREYSAAYPELAAEFTRRMAGELPDGFMQTTQEFVRTTAAAGEKLATRKASQKAIEYFTPVLPELLGGSADLAASNLTKWSGAKPLAKTVWNGDYVYYGVREFGMAAIMNGIAAHGGFIPFGGTFLVFSDYSRNALRMAAMMELRTIHVLTHDSIGVGEDGPTHQPIEHTASLRLIPNLRVWRPCDAVETSSAWAEALQRHDGPTALILSRQNLTHQERDEQAMANIRRGGYVLKDCEGLPEAIIMASGSEVDVAVEAAKLLSAKGLKVRVVSMPCIELFDAQDQEYQQSVLPRDVGVRLAVEAGVPESWRHLVGQDGDVLGMRRFGESAPGNQLFAHFNFTPEAAAQRLEQLLER</sequence>
<dbReference type="GO" id="GO:0009052">
    <property type="term" value="P:pentose-phosphate shunt, non-oxidative branch"/>
    <property type="evidence" value="ECO:0007669"/>
    <property type="project" value="UniProtKB-ARBA"/>
</dbReference>
<dbReference type="InterPro" id="IPR055152">
    <property type="entry name" value="Transketolase-like_C_2"/>
</dbReference>
<dbReference type="InterPro" id="IPR005475">
    <property type="entry name" value="Transketolase-like_Pyr-bd"/>
</dbReference>
<proteinExistence type="inferred from homology"/>
<dbReference type="CDD" id="cd07033">
    <property type="entry name" value="TPP_PYR_DXS_TK_like"/>
    <property type="match status" value="1"/>
</dbReference>
<dbReference type="Pfam" id="PF22613">
    <property type="entry name" value="Transketolase_C_1"/>
    <property type="match status" value="1"/>
</dbReference>
<dbReference type="InterPro" id="IPR033247">
    <property type="entry name" value="Transketolase_fam"/>
</dbReference>
<evidence type="ECO:0000256" key="16">
    <source>
        <dbReference type="PIRSR" id="PIRSR605478-5"/>
    </source>
</evidence>
<feature type="active site" description="Proton donor" evidence="12">
    <location>
        <position position="412"/>
    </location>
</feature>
<dbReference type="AlphaFoldDB" id="A0A1G6BXJ2"/>
<dbReference type="FunFam" id="3.40.50.970:FF:000003">
    <property type="entry name" value="Transketolase"/>
    <property type="match status" value="1"/>
</dbReference>
<evidence type="ECO:0000256" key="13">
    <source>
        <dbReference type="PIRSR" id="PIRSR605478-2"/>
    </source>
</evidence>
<gene>
    <name evidence="20" type="ORF">SAMN05660653_01193</name>
</gene>
<feature type="binding site" evidence="13">
    <location>
        <position position="521"/>
    </location>
    <ligand>
        <name>substrate</name>
    </ligand>
</feature>
<feature type="site" description="Important for catalytic activity" evidence="16">
    <location>
        <position position="26"/>
    </location>
</feature>
<comment type="cofactor">
    <cofactor evidence="14">
        <name>thiamine diphosphate</name>
        <dbReference type="ChEBI" id="CHEBI:58937"/>
    </cofactor>
    <text evidence="14">Binds 1 thiamine pyrophosphate per subunit. During the reaction, the substrate forms a covalent intermediate with the cofactor.</text>
</comment>
<dbReference type="PANTHER" id="PTHR43522:SF2">
    <property type="entry name" value="TRANSKETOLASE 1-RELATED"/>
    <property type="match status" value="1"/>
</dbReference>
<dbReference type="Proteomes" id="UP000198771">
    <property type="component" value="Unassembled WGS sequence"/>
</dbReference>
<evidence type="ECO:0000313" key="20">
    <source>
        <dbReference type="EMBL" id="SDB25341.1"/>
    </source>
</evidence>
<keyword evidence="6 17" id="KW-0808">Transferase</keyword>
<dbReference type="FunFam" id="3.40.50.970:FF:000004">
    <property type="entry name" value="Transketolase"/>
    <property type="match status" value="1"/>
</dbReference>
<evidence type="ECO:0000256" key="1">
    <source>
        <dbReference type="ARBA" id="ARBA00001913"/>
    </source>
</evidence>
<evidence type="ECO:0000259" key="19">
    <source>
        <dbReference type="SMART" id="SM00861"/>
    </source>
</evidence>
<comment type="cofactor">
    <cofactor evidence="1">
        <name>Ca(2+)</name>
        <dbReference type="ChEBI" id="CHEBI:29108"/>
    </cofactor>
</comment>
<dbReference type="CDD" id="cd02012">
    <property type="entry name" value="TPP_TK"/>
    <property type="match status" value="1"/>
</dbReference>
<evidence type="ECO:0000256" key="14">
    <source>
        <dbReference type="PIRSR" id="PIRSR605478-3"/>
    </source>
</evidence>
<keyword evidence="9 14" id="KW-0786">Thiamine pyrophosphate</keyword>
<dbReference type="RefSeq" id="WP_092118601.1">
    <property type="nucleotide sequence ID" value="NZ_FMXO01000006.1"/>
</dbReference>
<dbReference type="GO" id="GO:0046872">
    <property type="term" value="F:metal ion binding"/>
    <property type="evidence" value="ECO:0007669"/>
    <property type="project" value="UniProtKB-KW"/>
</dbReference>
<feature type="binding site" evidence="13">
    <location>
        <position position="26"/>
    </location>
    <ligand>
        <name>substrate</name>
    </ligand>
</feature>
<dbReference type="STRING" id="617002.SAMN05660653_01193"/>
<feature type="binding site" evidence="13">
    <location>
        <position position="462"/>
    </location>
    <ligand>
        <name>substrate</name>
    </ligand>
</feature>
<feature type="site" description="Important for catalytic activity" evidence="16">
    <location>
        <position position="261"/>
    </location>
</feature>
<feature type="binding site" evidence="13">
    <location>
        <position position="385"/>
    </location>
    <ligand>
        <name>substrate</name>
    </ligand>
</feature>
<feature type="binding site" evidence="13">
    <location>
        <position position="358"/>
    </location>
    <ligand>
        <name>substrate</name>
    </ligand>
</feature>
<dbReference type="FunFam" id="3.40.50.920:FF:000003">
    <property type="entry name" value="Transketolase"/>
    <property type="match status" value="1"/>
</dbReference>
<comment type="subunit">
    <text evidence="4 17">Homodimer.</text>
</comment>
<dbReference type="Pfam" id="PF02779">
    <property type="entry name" value="Transket_pyr"/>
    <property type="match status" value="1"/>
</dbReference>
<dbReference type="Pfam" id="PF00456">
    <property type="entry name" value="Transketolase_N"/>
    <property type="match status" value="1"/>
</dbReference>
<comment type="catalytic activity">
    <reaction evidence="10 17">
        <text>D-sedoheptulose 7-phosphate + D-glyceraldehyde 3-phosphate = aldehydo-D-ribose 5-phosphate + D-xylulose 5-phosphate</text>
        <dbReference type="Rhea" id="RHEA:10508"/>
        <dbReference type="ChEBI" id="CHEBI:57483"/>
        <dbReference type="ChEBI" id="CHEBI:57737"/>
        <dbReference type="ChEBI" id="CHEBI:58273"/>
        <dbReference type="ChEBI" id="CHEBI:59776"/>
        <dbReference type="EC" id="2.2.1.1"/>
    </reaction>
</comment>
<organism evidence="20 21">
    <name type="scientific">Desulfonatronum thiosulfatophilum</name>
    <dbReference type="NCBI Taxonomy" id="617002"/>
    <lineage>
        <taxon>Bacteria</taxon>
        <taxon>Pseudomonadati</taxon>
        <taxon>Thermodesulfobacteriota</taxon>
        <taxon>Desulfovibrionia</taxon>
        <taxon>Desulfovibrionales</taxon>
        <taxon>Desulfonatronaceae</taxon>
        <taxon>Desulfonatronum</taxon>
    </lineage>
</organism>
<dbReference type="PANTHER" id="PTHR43522">
    <property type="entry name" value="TRANSKETOLASE"/>
    <property type="match status" value="1"/>
</dbReference>
<feature type="binding site" evidence="14">
    <location>
        <begin position="114"/>
        <end position="116"/>
    </location>
    <ligand>
        <name>thiamine diphosphate</name>
        <dbReference type="ChEBI" id="CHEBI:58937"/>
    </ligand>
</feature>
<feature type="binding site" evidence="14">
    <location>
        <position position="156"/>
    </location>
    <ligand>
        <name>thiamine diphosphate</name>
        <dbReference type="ChEBI" id="CHEBI:58937"/>
    </ligand>
</feature>
<dbReference type="SUPFAM" id="SSF52518">
    <property type="entry name" value="Thiamin diphosphate-binding fold (THDP-binding)"/>
    <property type="match status" value="2"/>
</dbReference>
<feature type="binding site" evidence="13">
    <location>
        <position position="474"/>
    </location>
    <ligand>
        <name>substrate</name>
    </ligand>
</feature>
<dbReference type="NCBIfam" id="TIGR00232">
    <property type="entry name" value="tktlase_bact"/>
    <property type="match status" value="1"/>
</dbReference>
<dbReference type="GO" id="GO:0004802">
    <property type="term" value="F:transketolase activity"/>
    <property type="evidence" value="ECO:0007669"/>
    <property type="project" value="UniProtKB-UniRule"/>
</dbReference>
<dbReference type="PROSITE" id="PS00802">
    <property type="entry name" value="TRANSKETOLASE_2"/>
    <property type="match status" value="1"/>
</dbReference>
<evidence type="ECO:0000256" key="5">
    <source>
        <dbReference type="ARBA" id="ARBA00013152"/>
    </source>
</evidence>
<feature type="binding site" evidence="15">
    <location>
        <position position="155"/>
    </location>
    <ligand>
        <name>Mg(2+)</name>
        <dbReference type="ChEBI" id="CHEBI:18420"/>
    </ligand>
</feature>
<dbReference type="InterPro" id="IPR009014">
    <property type="entry name" value="Transketo_C/PFOR_II"/>
</dbReference>
<evidence type="ECO:0000256" key="12">
    <source>
        <dbReference type="PIRSR" id="PIRSR605478-1"/>
    </source>
</evidence>
<evidence type="ECO:0000256" key="3">
    <source>
        <dbReference type="ARBA" id="ARBA00007131"/>
    </source>
</evidence>
<protein>
    <recommendedName>
        <fullName evidence="5 11">Transketolase</fullName>
        <ecNumber evidence="5 11">2.2.1.1</ecNumber>
    </recommendedName>
</protein>
<evidence type="ECO:0000256" key="6">
    <source>
        <dbReference type="ARBA" id="ARBA00022679"/>
    </source>
</evidence>
<dbReference type="Gene3D" id="3.40.50.970">
    <property type="match status" value="2"/>
</dbReference>
<evidence type="ECO:0000256" key="18">
    <source>
        <dbReference type="SAM" id="MobiDB-lite"/>
    </source>
</evidence>
<evidence type="ECO:0000256" key="15">
    <source>
        <dbReference type="PIRSR" id="PIRSR605478-4"/>
    </source>
</evidence>
<dbReference type="InterPro" id="IPR005474">
    <property type="entry name" value="Transketolase_N"/>
</dbReference>
<dbReference type="InterPro" id="IPR029061">
    <property type="entry name" value="THDP-binding"/>
</dbReference>
<dbReference type="SMART" id="SM00861">
    <property type="entry name" value="Transket_pyr"/>
    <property type="match status" value="1"/>
</dbReference>
<dbReference type="OrthoDB" id="8732661at2"/>
<evidence type="ECO:0000256" key="2">
    <source>
        <dbReference type="ARBA" id="ARBA00001941"/>
    </source>
</evidence>
<comment type="cofactor">
    <cofactor evidence="2">
        <name>Co(2+)</name>
        <dbReference type="ChEBI" id="CHEBI:48828"/>
    </cofactor>
</comment>
<dbReference type="InterPro" id="IPR049557">
    <property type="entry name" value="Transketolase_CS"/>
</dbReference>
<evidence type="ECO:0000256" key="7">
    <source>
        <dbReference type="ARBA" id="ARBA00022723"/>
    </source>
</evidence>
<dbReference type="SUPFAM" id="SSF52922">
    <property type="entry name" value="TK C-terminal domain-like"/>
    <property type="match status" value="1"/>
</dbReference>
<evidence type="ECO:0000256" key="4">
    <source>
        <dbReference type="ARBA" id="ARBA00011738"/>
    </source>
</evidence>
<feature type="binding site" evidence="14">
    <location>
        <position position="261"/>
    </location>
    <ligand>
        <name>thiamine diphosphate</name>
        <dbReference type="ChEBI" id="CHEBI:58937"/>
    </ligand>
</feature>
<comment type="cofactor">
    <cofactor evidence="15">
        <name>Mg(2+)</name>
        <dbReference type="ChEBI" id="CHEBI:18420"/>
    </cofactor>
    <text evidence="15">Binds 1 Mg(2+) ion per subunit. Can also utilize other divalent metal cations, such as Ca(2+), Mn(2+) and Co(2+).</text>
</comment>
<reference evidence="20 21" key="1">
    <citation type="submission" date="2016-10" db="EMBL/GenBank/DDBJ databases">
        <authorList>
            <person name="de Groot N.N."/>
        </authorList>
    </citation>
    <scope>NUCLEOTIDE SEQUENCE [LARGE SCALE GENOMIC DNA]</scope>
    <source>
        <strain evidence="20 21">ASO4-2</strain>
    </source>
</reference>
<feature type="binding site" evidence="15">
    <location>
        <position position="185"/>
    </location>
    <ligand>
        <name>Mg(2+)</name>
        <dbReference type="ChEBI" id="CHEBI:18420"/>
    </ligand>
</feature>
<name>A0A1G6BXJ2_9BACT</name>
<comment type="function">
    <text evidence="17">Catalyzes the transfer of a two-carbon ketol group from a ketose donor to an aldose acceptor, via a covalent intermediate with the cofactor thiamine pyrophosphate.</text>
</comment>
<evidence type="ECO:0000313" key="21">
    <source>
        <dbReference type="Proteomes" id="UP000198771"/>
    </source>
</evidence>
<feature type="binding site" evidence="15">
    <location>
        <position position="187"/>
    </location>
    <ligand>
        <name>Mg(2+)</name>
        <dbReference type="ChEBI" id="CHEBI:18420"/>
    </ligand>
</feature>
<dbReference type="EMBL" id="FMXO01000006">
    <property type="protein sequence ID" value="SDB25341.1"/>
    <property type="molecule type" value="Genomic_DNA"/>
</dbReference>
<keyword evidence="21" id="KW-1185">Reference proteome</keyword>
<dbReference type="Gene3D" id="3.40.50.920">
    <property type="match status" value="1"/>
</dbReference>
<feature type="domain" description="Transketolase-like pyrimidine-binding" evidence="19">
    <location>
        <begin position="355"/>
        <end position="527"/>
    </location>
</feature>
<dbReference type="EC" id="2.2.1.1" evidence="5 11"/>
<feature type="binding site" evidence="13">
    <location>
        <position position="261"/>
    </location>
    <ligand>
        <name>substrate</name>
    </ligand>
</feature>
<evidence type="ECO:0000256" key="17">
    <source>
        <dbReference type="RuleBase" id="RU004996"/>
    </source>
</evidence>
<dbReference type="GO" id="GO:0005829">
    <property type="term" value="C:cytosol"/>
    <property type="evidence" value="ECO:0007669"/>
    <property type="project" value="TreeGrafter"/>
</dbReference>
<evidence type="ECO:0000256" key="8">
    <source>
        <dbReference type="ARBA" id="ARBA00022842"/>
    </source>
</evidence>
<feature type="binding site" evidence="14">
    <location>
        <position position="185"/>
    </location>
    <ligand>
        <name>thiamine diphosphate</name>
        <dbReference type="ChEBI" id="CHEBI:58937"/>
    </ligand>
</feature>
<keyword evidence="8 15" id="KW-0460">Magnesium</keyword>
<dbReference type="InterPro" id="IPR005478">
    <property type="entry name" value="Transketolase_bac-like"/>
</dbReference>
<keyword evidence="17" id="KW-0106">Calcium</keyword>
<feature type="binding site" evidence="14">
    <location>
        <position position="66"/>
    </location>
    <ligand>
        <name>thiamine diphosphate</name>
        <dbReference type="ChEBI" id="CHEBI:58937"/>
    </ligand>
</feature>
<feature type="binding site" evidence="13">
    <location>
        <position position="470"/>
    </location>
    <ligand>
        <name>substrate</name>
    </ligand>
</feature>
<keyword evidence="7 15" id="KW-0479">Metal-binding</keyword>
<evidence type="ECO:0000256" key="10">
    <source>
        <dbReference type="ARBA" id="ARBA00049473"/>
    </source>
</evidence>
<accession>A0A1G6BXJ2</accession>
<comment type="similarity">
    <text evidence="3 17">Belongs to the transketolase family.</text>
</comment>
<dbReference type="InterPro" id="IPR020826">
    <property type="entry name" value="Transketolase_BS"/>
</dbReference>
<feature type="binding site" evidence="14">
    <location>
        <position position="438"/>
    </location>
    <ligand>
        <name>thiamine diphosphate</name>
        <dbReference type="ChEBI" id="CHEBI:58937"/>
    </ligand>
</feature>
<evidence type="ECO:0000256" key="9">
    <source>
        <dbReference type="ARBA" id="ARBA00023052"/>
    </source>
</evidence>
<evidence type="ECO:0000256" key="11">
    <source>
        <dbReference type="NCBIfam" id="TIGR00232"/>
    </source>
</evidence>
<comment type="cofactor">
    <cofactor evidence="17">
        <name>Mg(2+)</name>
        <dbReference type="ChEBI" id="CHEBI:18420"/>
    </cofactor>
    <cofactor evidence="17">
        <name>Ca(2+)</name>
        <dbReference type="ChEBI" id="CHEBI:29108"/>
    </cofactor>
    <cofactor evidence="17">
        <name>Mn(2+)</name>
        <dbReference type="ChEBI" id="CHEBI:29035"/>
    </cofactor>
    <cofactor evidence="17">
        <name>Co(2+)</name>
        <dbReference type="ChEBI" id="CHEBI:48828"/>
    </cofactor>
    <text evidence="17">Binds 1 Mg(2+) ion per subunit. Can also utilize other divalent metal cations, such as Ca(2+), Mn(2+) and Co(2+).</text>
</comment>